<dbReference type="Pfam" id="PF00112">
    <property type="entry name" value="Peptidase_C1"/>
    <property type="match status" value="1"/>
</dbReference>
<dbReference type="Gene3D" id="3.90.70.10">
    <property type="entry name" value="Cysteine proteinases"/>
    <property type="match status" value="1"/>
</dbReference>
<gene>
    <name evidence="4" type="ORF">ABMA28_008564</name>
</gene>
<proteinExistence type="inferred from homology"/>
<feature type="chain" id="PRO_5044841022" description="Peptidase C1A papain C-terminal domain-containing protein" evidence="2">
    <location>
        <begin position="20"/>
        <end position="334"/>
    </location>
</feature>
<evidence type="ECO:0000313" key="5">
    <source>
        <dbReference type="Proteomes" id="UP001549921"/>
    </source>
</evidence>
<dbReference type="InterPro" id="IPR013128">
    <property type="entry name" value="Peptidase_C1A"/>
</dbReference>
<accession>A0ABD0SDY6</accession>
<name>A0ABD0SDY6_LOXSC</name>
<evidence type="ECO:0000256" key="2">
    <source>
        <dbReference type="SAM" id="SignalP"/>
    </source>
</evidence>
<comment type="similarity">
    <text evidence="1">Belongs to the peptidase C1 family.</text>
</comment>
<dbReference type="PANTHER" id="PTHR12411">
    <property type="entry name" value="CYSTEINE PROTEASE FAMILY C1-RELATED"/>
    <property type="match status" value="1"/>
</dbReference>
<evidence type="ECO:0000256" key="1">
    <source>
        <dbReference type="ARBA" id="ARBA00008455"/>
    </source>
</evidence>
<protein>
    <recommendedName>
        <fullName evidence="3">Peptidase C1A papain C-terminal domain-containing protein</fullName>
    </recommendedName>
</protein>
<sequence>MKGFCVLGLITFFVIVVTSNDTDIPSYRRILIDGISDETLRAVCQNLEKSNGSVSKSLPVRDATKKVRIVGTSQKPRKNKGISRNNLPLNFDAREKWMQCSSLNFIQDQGPCWSGWAVAAVSAMTDRFCIQSKGRRNVYFSELDVMTCCMDCGSPCNGGLLKNAWMYGLKTGIVSGGDNGCRPYKIPPCEHNNNRTVIGPCFRTNSVLNLTCQKKCQPSFGKPYKNDLIRLKFVYNLTDTRKIMRDIYRNGPVTTTFEVYEDFVQYSGGVYRYAFGKTLGYQSVKLLGWGEENGVKYWLAANSWGRRWGDNGFFKIVRGINHLGIEDVAHAGTF</sequence>
<dbReference type="AlphaFoldDB" id="A0ABD0SDY6"/>
<reference evidence="4 5" key="1">
    <citation type="submission" date="2024-06" db="EMBL/GenBank/DDBJ databases">
        <title>A chromosome-level genome assembly of beet webworm, Loxostege sticticalis.</title>
        <authorList>
            <person name="Zhang Y."/>
        </authorList>
    </citation>
    <scope>NUCLEOTIDE SEQUENCE [LARGE SCALE GENOMIC DNA]</scope>
    <source>
        <strain evidence="4">AQ028</strain>
        <tissue evidence="4">Male pupae</tissue>
    </source>
</reference>
<evidence type="ECO:0000259" key="3">
    <source>
        <dbReference type="SMART" id="SM00645"/>
    </source>
</evidence>
<evidence type="ECO:0000313" key="4">
    <source>
        <dbReference type="EMBL" id="KAL0818023.1"/>
    </source>
</evidence>
<dbReference type="SMART" id="SM00645">
    <property type="entry name" value="Pept_C1"/>
    <property type="match status" value="1"/>
</dbReference>
<dbReference type="CDD" id="cd02620">
    <property type="entry name" value="Peptidase_C1A_CathepsinB"/>
    <property type="match status" value="1"/>
</dbReference>
<dbReference type="InterPro" id="IPR000668">
    <property type="entry name" value="Peptidase_C1A_C"/>
</dbReference>
<dbReference type="SUPFAM" id="SSF54001">
    <property type="entry name" value="Cysteine proteinases"/>
    <property type="match status" value="1"/>
</dbReference>
<dbReference type="InterPro" id="IPR025661">
    <property type="entry name" value="Pept_asp_AS"/>
</dbReference>
<comment type="caution">
    <text evidence="4">The sequence shown here is derived from an EMBL/GenBank/DDBJ whole genome shotgun (WGS) entry which is preliminary data.</text>
</comment>
<dbReference type="PROSITE" id="PS00640">
    <property type="entry name" value="THIOL_PROTEASE_ASN"/>
    <property type="match status" value="1"/>
</dbReference>
<organism evidence="4 5">
    <name type="scientific">Loxostege sticticalis</name>
    <name type="common">Beet webworm moth</name>
    <dbReference type="NCBI Taxonomy" id="481309"/>
    <lineage>
        <taxon>Eukaryota</taxon>
        <taxon>Metazoa</taxon>
        <taxon>Ecdysozoa</taxon>
        <taxon>Arthropoda</taxon>
        <taxon>Hexapoda</taxon>
        <taxon>Insecta</taxon>
        <taxon>Pterygota</taxon>
        <taxon>Neoptera</taxon>
        <taxon>Endopterygota</taxon>
        <taxon>Lepidoptera</taxon>
        <taxon>Glossata</taxon>
        <taxon>Ditrysia</taxon>
        <taxon>Pyraloidea</taxon>
        <taxon>Crambidae</taxon>
        <taxon>Pyraustinae</taxon>
        <taxon>Loxostege</taxon>
    </lineage>
</organism>
<dbReference type="EMBL" id="JBEDNZ010000022">
    <property type="protein sequence ID" value="KAL0818023.1"/>
    <property type="molecule type" value="Genomic_DNA"/>
</dbReference>
<feature type="domain" description="Peptidase C1A papain C-terminal" evidence="3">
    <location>
        <begin position="87"/>
        <end position="333"/>
    </location>
</feature>
<feature type="signal peptide" evidence="2">
    <location>
        <begin position="1"/>
        <end position="19"/>
    </location>
</feature>
<dbReference type="InterPro" id="IPR038765">
    <property type="entry name" value="Papain-like_cys_pep_sf"/>
</dbReference>
<dbReference type="Proteomes" id="UP001549921">
    <property type="component" value="Unassembled WGS sequence"/>
</dbReference>
<keyword evidence="2" id="KW-0732">Signal</keyword>